<gene>
    <name evidence="4" type="ORF">GTA08_BOTSDO09048</name>
</gene>
<keyword evidence="3" id="KW-0812">Transmembrane</keyword>
<dbReference type="OrthoDB" id="3687641at2759"/>
<evidence type="ECO:0000313" key="4">
    <source>
        <dbReference type="EMBL" id="KAF4302860.1"/>
    </source>
</evidence>
<comment type="similarity">
    <text evidence="1">Belongs to the ustYa family.</text>
</comment>
<keyword evidence="3" id="KW-0472">Membrane</keyword>
<comment type="caution">
    <text evidence="4">The sequence shown here is derived from an EMBL/GenBank/DDBJ whole genome shotgun (WGS) entry which is preliminary data.</text>
</comment>
<feature type="region of interest" description="Disordered" evidence="2">
    <location>
        <begin position="267"/>
        <end position="311"/>
    </location>
</feature>
<reference evidence="4" key="1">
    <citation type="submission" date="2020-04" db="EMBL/GenBank/DDBJ databases">
        <title>Genome Assembly and Annotation of Botryosphaeria dothidea sdau 11-99, a Latent Pathogen of Apple Fruit Ring Rot in China.</title>
        <authorList>
            <person name="Yu C."/>
            <person name="Diao Y."/>
            <person name="Lu Q."/>
            <person name="Zhao J."/>
            <person name="Cui S."/>
            <person name="Peng C."/>
            <person name="He B."/>
            <person name="Liu H."/>
        </authorList>
    </citation>
    <scope>NUCLEOTIDE SEQUENCE [LARGE SCALE GENOMIC DNA]</scope>
    <source>
        <strain evidence="4">Sdau11-99</strain>
    </source>
</reference>
<organism evidence="4 5">
    <name type="scientific">Botryosphaeria dothidea</name>
    <dbReference type="NCBI Taxonomy" id="55169"/>
    <lineage>
        <taxon>Eukaryota</taxon>
        <taxon>Fungi</taxon>
        <taxon>Dikarya</taxon>
        <taxon>Ascomycota</taxon>
        <taxon>Pezizomycotina</taxon>
        <taxon>Dothideomycetes</taxon>
        <taxon>Dothideomycetes incertae sedis</taxon>
        <taxon>Botryosphaeriales</taxon>
        <taxon>Botryosphaeriaceae</taxon>
        <taxon>Botryosphaeria</taxon>
    </lineage>
</organism>
<evidence type="ECO:0000256" key="2">
    <source>
        <dbReference type="SAM" id="MobiDB-lite"/>
    </source>
</evidence>
<evidence type="ECO:0000256" key="1">
    <source>
        <dbReference type="ARBA" id="ARBA00035112"/>
    </source>
</evidence>
<dbReference type="GO" id="GO:0043386">
    <property type="term" value="P:mycotoxin biosynthetic process"/>
    <property type="evidence" value="ECO:0007669"/>
    <property type="project" value="InterPro"/>
</dbReference>
<protein>
    <recommendedName>
        <fullName evidence="6">Tat pathway signal sequence protein</fullName>
    </recommendedName>
</protein>
<feature type="compositionally biased region" description="Basic and acidic residues" evidence="2">
    <location>
        <begin position="278"/>
        <end position="289"/>
    </location>
</feature>
<dbReference type="Proteomes" id="UP000572817">
    <property type="component" value="Unassembled WGS sequence"/>
</dbReference>
<evidence type="ECO:0008006" key="6">
    <source>
        <dbReference type="Google" id="ProtNLM"/>
    </source>
</evidence>
<feature type="transmembrane region" description="Helical" evidence="3">
    <location>
        <begin position="42"/>
        <end position="62"/>
    </location>
</feature>
<keyword evidence="3" id="KW-1133">Transmembrane helix</keyword>
<proteinExistence type="inferred from homology"/>
<dbReference type="PANTHER" id="PTHR33365">
    <property type="entry name" value="YALI0B05434P"/>
    <property type="match status" value="1"/>
</dbReference>
<keyword evidence="5" id="KW-1185">Reference proteome</keyword>
<sequence length="311" mass="36062">MSLSKEEFRSDDGSGMLPLLSGEQEYEEEHHSFTRRKPKFPVWPFIVHLIIFCAYTIAFLAYSKSVQGENCHKSLIYSPVREAVKWERVTSKNELEEKNPYKGPPRPELDDAWHDLLKHSSIRVSKEDLRKINRTSIKLADGSGKYMAEINAYHHLHCLKLIRRVIYTDYYGQPEEEMVWTHLEHCMEDLRQTIMCKADFSLLTYDWIPNYRKPWPNFKMDHECVDWKAFDDWAGERSFSLFDQKSLVHPELGLAFPRINGTIDFHGGPLPKTPDGNVEEKEETREGHGTEGAAQHKGHDPTEIHAGHGVA</sequence>
<dbReference type="PANTHER" id="PTHR33365:SF7">
    <property type="entry name" value="TAT PATHWAY SIGNAL SEQUENCE"/>
    <property type="match status" value="1"/>
</dbReference>
<dbReference type="AlphaFoldDB" id="A0A8H4MZ46"/>
<name>A0A8H4MZ46_9PEZI</name>
<evidence type="ECO:0000256" key="3">
    <source>
        <dbReference type="SAM" id="Phobius"/>
    </source>
</evidence>
<dbReference type="Pfam" id="PF11807">
    <property type="entry name" value="UstYa"/>
    <property type="match status" value="1"/>
</dbReference>
<dbReference type="InterPro" id="IPR021765">
    <property type="entry name" value="UstYa-like"/>
</dbReference>
<evidence type="ECO:0000313" key="5">
    <source>
        <dbReference type="Proteomes" id="UP000572817"/>
    </source>
</evidence>
<accession>A0A8H4MZ46</accession>
<feature type="compositionally biased region" description="Basic and acidic residues" evidence="2">
    <location>
        <begin position="297"/>
        <end position="311"/>
    </location>
</feature>
<dbReference type="EMBL" id="WWBZ02000062">
    <property type="protein sequence ID" value="KAF4302860.1"/>
    <property type="molecule type" value="Genomic_DNA"/>
</dbReference>